<protein>
    <recommendedName>
        <fullName evidence="2">Integrase catalytic domain-containing protein</fullName>
    </recommendedName>
</protein>
<name>A0A238L6K4_9RHOB</name>
<dbReference type="Pfam" id="PF13683">
    <property type="entry name" value="rve_3"/>
    <property type="match status" value="1"/>
</dbReference>
<accession>A0A238L6K4</accession>
<feature type="domain" description="Integrase catalytic" evidence="2">
    <location>
        <begin position="5"/>
        <end position="71"/>
    </location>
</feature>
<reference evidence="3 4" key="1">
    <citation type="submission" date="2017-05" db="EMBL/GenBank/DDBJ databases">
        <authorList>
            <person name="Song R."/>
            <person name="Chenine A.L."/>
            <person name="Ruprecht R.M."/>
        </authorList>
    </citation>
    <scope>NUCLEOTIDE SEQUENCE [LARGE SCALE GENOMIC DNA]</scope>
    <source>
        <strain evidence="3 4">CECT 8898</strain>
    </source>
</reference>
<organism evidence="3 4">
    <name type="scientific">Maliponia aquimaris</name>
    <dbReference type="NCBI Taxonomy" id="1673631"/>
    <lineage>
        <taxon>Bacteria</taxon>
        <taxon>Pseudomonadati</taxon>
        <taxon>Pseudomonadota</taxon>
        <taxon>Alphaproteobacteria</taxon>
        <taxon>Rhodobacterales</taxon>
        <taxon>Paracoccaceae</taxon>
        <taxon>Maliponia</taxon>
    </lineage>
</organism>
<dbReference type="EMBL" id="FXYF01000026">
    <property type="protein sequence ID" value="SMX50715.1"/>
    <property type="molecule type" value="Genomic_DNA"/>
</dbReference>
<dbReference type="InterPro" id="IPR001584">
    <property type="entry name" value="Integrase_cat-core"/>
</dbReference>
<evidence type="ECO:0000313" key="3">
    <source>
        <dbReference type="EMBL" id="SMX50715.1"/>
    </source>
</evidence>
<evidence type="ECO:0000259" key="2">
    <source>
        <dbReference type="Pfam" id="PF13683"/>
    </source>
</evidence>
<feature type="region of interest" description="Disordered" evidence="1">
    <location>
        <begin position="84"/>
        <end position="107"/>
    </location>
</feature>
<evidence type="ECO:0000256" key="1">
    <source>
        <dbReference type="SAM" id="MobiDB-lite"/>
    </source>
</evidence>
<proteinExistence type="predicted"/>
<sequence>MAGADVDTSVGSVADSYDNALAEGIIGLFKIEVINFPGPWKSTFEVEWTTLQRVRQYTNERRHSATRHKPPQEMEDAFYDQMSDLQNAAQVRNKETSRKPGAVHAVS</sequence>
<dbReference type="AlphaFoldDB" id="A0A238L6K4"/>
<gene>
    <name evidence="3" type="ORF">MAA8898_04943</name>
</gene>
<dbReference type="RefSeq" id="WP_176445314.1">
    <property type="nucleotide sequence ID" value="NZ_FXYF01000026.1"/>
</dbReference>
<evidence type="ECO:0000313" key="4">
    <source>
        <dbReference type="Proteomes" id="UP000207598"/>
    </source>
</evidence>
<dbReference type="GO" id="GO:0015074">
    <property type="term" value="P:DNA integration"/>
    <property type="evidence" value="ECO:0007669"/>
    <property type="project" value="InterPro"/>
</dbReference>
<dbReference type="Proteomes" id="UP000207598">
    <property type="component" value="Unassembled WGS sequence"/>
</dbReference>
<keyword evidence="4" id="KW-1185">Reference proteome</keyword>